<dbReference type="OrthoDB" id="9803749at2"/>
<dbReference type="AlphaFoldDB" id="A0A6M4A0T6"/>
<dbReference type="EMBL" id="CP051152">
    <property type="protein sequence ID" value="QJQ04942.1"/>
    <property type="molecule type" value="Genomic_DNA"/>
</dbReference>
<proteinExistence type="inferred from homology"/>
<gene>
    <name evidence="3" type="ORF">EJG51_002705</name>
</gene>
<protein>
    <submittedName>
        <fullName evidence="3">Arsenate reductase</fullName>
    </submittedName>
</protein>
<reference evidence="3 4" key="1">
    <citation type="journal article" date="2019" name="Int. J. Syst. Evol. Microbiol.">
        <title>Undibacterium piscinae sp. nov., isolated from Korean shiner intestine.</title>
        <authorList>
            <person name="Lee S.Y."/>
            <person name="Kang W."/>
            <person name="Kim P.S."/>
            <person name="Kim H.S."/>
            <person name="Sung H."/>
            <person name="Shin N.R."/>
            <person name="Whon T.W."/>
            <person name="Yun J.H."/>
            <person name="Lee J.Y."/>
            <person name="Lee J.Y."/>
            <person name="Jung M.J."/>
            <person name="Jeong Y.S."/>
            <person name="Tak E.J."/>
            <person name="Han J.E."/>
            <person name="Hyun D.W."/>
            <person name="Kang M.S."/>
            <person name="Lee K.E."/>
            <person name="Lee B.H."/>
            <person name="Bae J.W."/>
        </authorList>
    </citation>
    <scope>NUCLEOTIDE SEQUENCE [LARGE SCALE GENOMIC DNA]</scope>
    <source>
        <strain evidence="3 4">S11R28</strain>
    </source>
</reference>
<dbReference type="Proteomes" id="UP000274350">
    <property type="component" value="Chromosome"/>
</dbReference>
<dbReference type="SUPFAM" id="SSF52833">
    <property type="entry name" value="Thioredoxin-like"/>
    <property type="match status" value="1"/>
</dbReference>
<accession>A0A6M4A0T6</accession>
<name>A0A6M4A0T6_9BURK</name>
<dbReference type="InterPro" id="IPR006504">
    <property type="entry name" value="Tscrpt_reg_Spx/MgsR"/>
</dbReference>
<organism evidence="3 4">
    <name type="scientific">Undibacterium piscinae</name>
    <dbReference type="NCBI Taxonomy" id="2495591"/>
    <lineage>
        <taxon>Bacteria</taxon>
        <taxon>Pseudomonadati</taxon>
        <taxon>Pseudomonadota</taxon>
        <taxon>Betaproteobacteria</taxon>
        <taxon>Burkholderiales</taxon>
        <taxon>Oxalobacteraceae</taxon>
        <taxon>Undibacterium</taxon>
    </lineage>
</organism>
<evidence type="ECO:0000313" key="3">
    <source>
        <dbReference type="EMBL" id="QJQ04942.1"/>
    </source>
</evidence>
<sequence length="133" mass="14887">MQSKSQITLYGIPNCDTVKKARVWLQQHHGDFVFHDFKKNGLTRSTVENWLTQIGLDLLINRKGTTWRALTDDQKASATDRESAIALILASPSLVKRPVLHISDGGNGSDRDSQRISVGFSDTQYQSIFNSKP</sequence>
<dbReference type="CDD" id="cd03035">
    <property type="entry name" value="ArsC_Yffb"/>
    <property type="match status" value="1"/>
</dbReference>
<keyword evidence="4" id="KW-1185">Reference proteome</keyword>
<dbReference type="Gene3D" id="3.40.30.10">
    <property type="entry name" value="Glutaredoxin"/>
    <property type="match status" value="1"/>
</dbReference>
<dbReference type="PROSITE" id="PS51353">
    <property type="entry name" value="ARSC"/>
    <property type="match status" value="1"/>
</dbReference>
<dbReference type="InterPro" id="IPR006660">
    <property type="entry name" value="Arsenate_reductase-like"/>
</dbReference>
<dbReference type="NCBIfam" id="TIGR01617">
    <property type="entry name" value="arsC_related"/>
    <property type="match status" value="1"/>
</dbReference>
<dbReference type="KEGG" id="upi:EJG51_002705"/>
<evidence type="ECO:0000313" key="4">
    <source>
        <dbReference type="Proteomes" id="UP000274350"/>
    </source>
</evidence>
<dbReference type="PANTHER" id="PTHR30041:SF8">
    <property type="entry name" value="PROTEIN YFFB"/>
    <property type="match status" value="1"/>
</dbReference>
<evidence type="ECO:0000256" key="2">
    <source>
        <dbReference type="PROSITE-ProRule" id="PRU01282"/>
    </source>
</evidence>
<comment type="similarity">
    <text evidence="1 2">Belongs to the ArsC family.</text>
</comment>
<dbReference type="Pfam" id="PF03960">
    <property type="entry name" value="ArsC"/>
    <property type="match status" value="1"/>
</dbReference>
<dbReference type="InterPro" id="IPR036249">
    <property type="entry name" value="Thioredoxin-like_sf"/>
</dbReference>
<dbReference type="PANTHER" id="PTHR30041">
    <property type="entry name" value="ARSENATE REDUCTASE"/>
    <property type="match status" value="1"/>
</dbReference>
<evidence type="ECO:0000256" key="1">
    <source>
        <dbReference type="ARBA" id="ARBA00007198"/>
    </source>
</evidence>